<keyword evidence="8" id="KW-1185">Reference proteome</keyword>
<dbReference type="PANTHER" id="PTHR42973">
    <property type="entry name" value="BINDING OXIDOREDUCTASE, PUTATIVE (AFU_ORTHOLOGUE AFUA_1G17690)-RELATED"/>
    <property type="match status" value="1"/>
</dbReference>
<comment type="caution">
    <text evidence="7">The sequence shown here is derived from an EMBL/GenBank/DDBJ whole genome shotgun (WGS) entry which is preliminary data.</text>
</comment>
<dbReference type="InterPro" id="IPR006094">
    <property type="entry name" value="Oxid_FAD_bind_N"/>
</dbReference>
<comment type="similarity">
    <text evidence="1">Belongs to the oxygen-dependent FAD-linked oxidoreductase family.</text>
</comment>
<evidence type="ECO:0000313" key="7">
    <source>
        <dbReference type="EMBL" id="KAK0732200.1"/>
    </source>
</evidence>
<reference evidence="7" key="1">
    <citation type="submission" date="2023-06" db="EMBL/GenBank/DDBJ databases">
        <title>Genome-scale phylogeny and comparative genomics of the fungal order Sordariales.</title>
        <authorList>
            <consortium name="Lawrence Berkeley National Laboratory"/>
            <person name="Hensen N."/>
            <person name="Bonometti L."/>
            <person name="Westerberg I."/>
            <person name="Brannstrom I.O."/>
            <person name="Guillou S."/>
            <person name="Cros-Aarteil S."/>
            <person name="Calhoun S."/>
            <person name="Haridas S."/>
            <person name="Kuo A."/>
            <person name="Mondo S."/>
            <person name="Pangilinan J."/>
            <person name="Riley R."/>
            <person name="Labutti K."/>
            <person name="Andreopoulos B."/>
            <person name="Lipzen A."/>
            <person name="Chen C."/>
            <person name="Yanf M."/>
            <person name="Daum C."/>
            <person name="Ng V."/>
            <person name="Clum A."/>
            <person name="Steindorff A."/>
            <person name="Ohm R."/>
            <person name="Martin F."/>
            <person name="Silar P."/>
            <person name="Natvig D."/>
            <person name="Lalanne C."/>
            <person name="Gautier V."/>
            <person name="Ament-Velasquez S.L."/>
            <person name="Kruys A."/>
            <person name="Hutchinson M.I."/>
            <person name="Powell A.J."/>
            <person name="Barry K."/>
            <person name="Miller A.N."/>
            <person name="Grigoriev I.V."/>
            <person name="Debuchy R."/>
            <person name="Gladieux P."/>
            <person name="Thoren M.H."/>
            <person name="Johannesson H."/>
        </authorList>
    </citation>
    <scope>NUCLEOTIDE SEQUENCE</scope>
    <source>
        <strain evidence="7">SMH4607-1</strain>
    </source>
</reference>
<organism evidence="7 8">
    <name type="scientific">Lasiosphaeris hirsuta</name>
    <dbReference type="NCBI Taxonomy" id="260670"/>
    <lineage>
        <taxon>Eukaryota</taxon>
        <taxon>Fungi</taxon>
        <taxon>Dikarya</taxon>
        <taxon>Ascomycota</taxon>
        <taxon>Pezizomycotina</taxon>
        <taxon>Sordariomycetes</taxon>
        <taxon>Sordariomycetidae</taxon>
        <taxon>Sordariales</taxon>
        <taxon>Lasiosphaeriaceae</taxon>
        <taxon>Lasiosphaeris</taxon>
    </lineage>
</organism>
<dbReference type="Gene3D" id="3.30.43.10">
    <property type="entry name" value="Uridine Diphospho-n-acetylenolpyruvylglucosamine Reductase, domain 2"/>
    <property type="match status" value="1"/>
</dbReference>
<dbReference type="InterPro" id="IPR016167">
    <property type="entry name" value="FAD-bd_PCMH_sub1"/>
</dbReference>
<dbReference type="Pfam" id="PF01565">
    <property type="entry name" value="FAD_binding_4"/>
    <property type="match status" value="1"/>
</dbReference>
<dbReference type="AlphaFoldDB" id="A0AA40E9W9"/>
<dbReference type="InterPro" id="IPR016169">
    <property type="entry name" value="FAD-bd_PCMH_sub2"/>
</dbReference>
<dbReference type="EMBL" id="JAUKUA010000001">
    <property type="protein sequence ID" value="KAK0732200.1"/>
    <property type="molecule type" value="Genomic_DNA"/>
</dbReference>
<keyword evidence="2" id="KW-0285">Flavoprotein</keyword>
<dbReference type="Gene3D" id="3.40.462.20">
    <property type="match status" value="1"/>
</dbReference>
<feature type="compositionally biased region" description="Polar residues" evidence="5">
    <location>
        <begin position="11"/>
        <end position="25"/>
    </location>
</feature>
<proteinExistence type="inferred from homology"/>
<dbReference type="Proteomes" id="UP001172102">
    <property type="component" value="Unassembled WGS sequence"/>
</dbReference>
<evidence type="ECO:0000313" key="8">
    <source>
        <dbReference type="Proteomes" id="UP001172102"/>
    </source>
</evidence>
<keyword evidence="3" id="KW-0274">FAD</keyword>
<dbReference type="SUPFAM" id="SSF56176">
    <property type="entry name" value="FAD-binding/transporter-associated domain-like"/>
    <property type="match status" value="1"/>
</dbReference>
<dbReference type="InterPro" id="IPR036318">
    <property type="entry name" value="FAD-bd_PCMH-like_sf"/>
</dbReference>
<evidence type="ECO:0000259" key="6">
    <source>
        <dbReference type="PROSITE" id="PS51387"/>
    </source>
</evidence>
<dbReference type="Gene3D" id="3.30.465.10">
    <property type="match status" value="1"/>
</dbReference>
<dbReference type="GO" id="GO:0071949">
    <property type="term" value="F:FAD binding"/>
    <property type="evidence" value="ECO:0007669"/>
    <property type="project" value="InterPro"/>
</dbReference>
<evidence type="ECO:0000256" key="2">
    <source>
        <dbReference type="ARBA" id="ARBA00022630"/>
    </source>
</evidence>
<dbReference type="PROSITE" id="PS51387">
    <property type="entry name" value="FAD_PCMH"/>
    <property type="match status" value="1"/>
</dbReference>
<evidence type="ECO:0000256" key="1">
    <source>
        <dbReference type="ARBA" id="ARBA00005466"/>
    </source>
</evidence>
<gene>
    <name evidence="7" type="ORF">B0H67DRAFT_478438</name>
</gene>
<keyword evidence="4" id="KW-0560">Oxidoreductase</keyword>
<evidence type="ECO:0000256" key="5">
    <source>
        <dbReference type="SAM" id="MobiDB-lite"/>
    </source>
</evidence>
<evidence type="ECO:0000256" key="4">
    <source>
        <dbReference type="ARBA" id="ARBA00023002"/>
    </source>
</evidence>
<evidence type="ECO:0000256" key="3">
    <source>
        <dbReference type="ARBA" id="ARBA00022827"/>
    </source>
</evidence>
<accession>A0AA40E9W9</accession>
<feature type="domain" description="FAD-binding PCMH-type" evidence="6">
    <location>
        <begin position="65"/>
        <end position="234"/>
    </location>
</feature>
<dbReference type="InterPro" id="IPR016166">
    <property type="entry name" value="FAD-bd_PCMH"/>
</dbReference>
<feature type="region of interest" description="Disordered" evidence="5">
    <location>
        <begin position="1"/>
        <end position="25"/>
    </location>
</feature>
<protein>
    <submittedName>
        <fullName evidence="7">FAD binding domain-containing protein</fullName>
    </submittedName>
</protein>
<name>A0AA40E9W9_9PEZI</name>
<dbReference type="PANTHER" id="PTHR42973:SF7">
    <property type="entry name" value="FAD-BINDING PCMH-TYPE DOMAIN-CONTAINING PROTEIN"/>
    <property type="match status" value="1"/>
</dbReference>
<dbReference type="GO" id="GO:0016491">
    <property type="term" value="F:oxidoreductase activity"/>
    <property type="evidence" value="ECO:0007669"/>
    <property type="project" value="UniProtKB-KW"/>
</dbReference>
<dbReference type="InterPro" id="IPR050416">
    <property type="entry name" value="FAD-linked_Oxidoreductase"/>
</dbReference>
<sequence length="467" mass="49088">MASLTAPPSLRNPTNPFSASADSQTRTAAEQALVQALTFTTPPLKLYTRASPSFPSLCRLFNAQLTPSPLLIARPQTTAQTSAVLLAARATATPLAVRAGGHDVWGRAAGMPDGLTLDLRELDGITLSADQKSAAVGGGVTSRHLVAFLEGHGLATAAGAEGGVGWTGWALWGGYGPAAAFTGLGVDVMLGATVVLGDGRVVEAEGDSELLWGVRGAGPALGVVVETRVRVVPMGRILAGFVRFAWGEVEGVLMGLQEVLDRGVPEAFCVQVRARLTAGEPDLGVSFCWPDGDFVEGRRWLEVVRGLGTVVSDNVAETTFSAFQAFLSVPAPQVNVVSRGPAISRFTPAAVAAIKDGVDRIPPTRPYLFFAHIAHGKAVQPNPGSCFATRKPHILFHVSAMNKHEPEMMGEAIEWADGFVDGLKATGEVLPPVYAAFMGNDEAVDESYGENWERLKALRREVDGGGC</sequence>